<evidence type="ECO:0000256" key="2">
    <source>
        <dbReference type="SAM" id="MobiDB-lite"/>
    </source>
</evidence>
<feature type="domain" description="NrS-1 polymerase-like HBD" evidence="3">
    <location>
        <begin position="419"/>
        <end position="470"/>
    </location>
</feature>
<keyword evidence="5" id="KW-1185">Reference proteome</keyword>
<proteinExistence type="predicted"/>
<feature type="domain" description="NrS-1 polymerase-like HBD" evidence="3">
    <location>
        <begin position="293"/>
        <end position="353"/>
    </location>
</feature>
<sequence length="889" mass="102524">MNSKRGSKAYQPAAKRSRIKPSGRVPRPLEGVIPQLRWYVWKYERPKWDHQNGIWKKGSRLARSPRTLGIIYWSEENWERNLGLWGKFEEAHAAFCENRDLQGIGLLIEPGRAIMIGGEKVYPVFFDLDNCRDPETGQIEPWAEEILWSLDTYAEVSPSGEGIRAIGLVREPEERGCFFYTPDGQHFVTKKEDGYRRLEVYGGNRGGRHLITFTGAVLEDKPLREVKGFMDERIPKKPPRDDKEAAIPEPLGVSEEQILEIMRSSKKDGELIQQFMVGDKGLWKGENAIYKRRSYADLAFFRKLAFYARGDKGRVLRIALSSGMRREKRWSPDYLNNNIEKAISSCKGNFYDPAYSSTQEDDREVPRAKVYLSDNDLLRKLAETKGERFEKLWEGDEGLWTDSGPYEKPEKDSEKGLEAAQLGLCSMLSFVTGNDEARVDRLFRRSGLYKDNWKDETYRTRTLKMALSETIFDPDWRPDNGERDSALDVLEEIRLGLVWDVSGGINACYDYLALIGKGRIDGRLKKDIGPEYGIDKKVLREIDQHDGEPEVVVEAAVRGLMQGSGVYSKGGTNKRRKILEEAGLIKTLKEGRKREPSVYLLRSPKHIPRKIIPYPTGFVGTLSGCQAFQRGLDDLDIFGIDFWRHPLQTLSFRRTMKSVPKTPFRSPLNSMACHDKNIKDLLLRTRVEEDHPDKDEHRGFEGEFLLHPPLALSAPYNAPVYRFQQPSPDRPMDAATRLNLVRTQGLSPKQKFVLEQIDYGRRSLLELEKFFDVVTDKEKSNFRRRYLRPLEKESLIVSFQDERYGKSYEKAENFEQALEEVFTRSGSAEKYEEIRGRAGRERKADRVNLEEWEKNRRKAEEKLQRGKELLELYTNKGKSNTSKGRVVRG</sequence>
<name>A0A6G8Q8K6_9ACTN</name>
<reference evidence="4 5" key="1">
    <citation type="submission" date="2019-10" db="EMBL/GenBank/DDBJ databases">
        <title>Rubrobacter sp nov SCSIO 52090 isolated from a deep-sea sediment in the South China Sea.</title>
        <authorList>
            <person name="Chen R.W."/>
        </authorList>
    </citation>
    <scope>NUCLEOTIDE SEQUENCE [LARGE SCALE GENOMIC DNA]</scope>
    <source>
        <strain evidence="4 5">SCSIO 52909</strain>
    </source>
</reference>
<dbReference type="InterPro" id="IPR054468">
    <property type="entry name" value="NrSPol-like_HBD"/>
</dbReference>
<organism evidence="4 5">
    <name type="scientific">Rubrobacter tropicus</name>
    <dbReference type="NCBI Taxonomy" id="2653851"/>
    <lineage>
        <taxon>Bacteria</taxon>
        <taxon>Bacillati</taxon>
        <taxon>Actinomycetota</taxon>
        <taxon>Rubrobacteria</taxon>
        <taxon>Rubrobacterales</taxon>
        <taxon>Rubrobacteraceae</taxon>
        <taxon>Rubrobacter</taxon>
    </lineage>
</organism>
<accession>A0A6G8Q8K6</accession>
<evidence type="ECO:0000259" key="3">
    <source>
        <dbReference type="Pfam" id="PF22763"/>
    </source>
</evidence>
<feature type="coiled-coil region" evidence="1">
    <location>
        <begin position="842"/>
        <end position="876"/>
    </location>
</feature>
<dbReference type="Proteomes" id="UP000501452">
    <property type="component" value="Chromosome"/>
</dbReference>
<evidence type="ECO:0000313" key="4">
    <source>
        <dbReference type="EMBL" id="QIN82806.1"/>
    </source>
</evidence>
<evidence type="ECO:0000313" key="5">
    <source>
        <dbReference type="Proteomes" id="UP000501452"/>
    </source>
</evidence>
<dbReference type="AlphaFoldDB" id="A0A6G8Q8K6"/>
<evidence type="ECO:0000256" key="1">
    <source>
        <dbReference type="SAM" id="Coils"/>
    </source>
</evidence>
<dbReference type="EMBL" id="CP045119">
    <property type="protein sequence ID" value="QIN82806.1"/>
    <property type="molecule type" value="Genomic_DNA"/>
</dbReference>
<feature type="region of interest" description="Disordered" evidence="2">
    <location>
        <begin position="1"/>
        <end position="26"/>
    </location>
</feature>
<dbReference type="RefSeq" id="WP_166175507.1">
    <property type="nucleotide sequence ID" value="NZ_CP045119.1"/>
</dbReference>
<protein>
    <recommendedName>
        <fullName evidence="3">NrS-1 polymerase-like HBD domain-containing protein</fullName>
    </recommendedName>
</protein>
<keyword evidence="1" id="KW-0175">Coiled coil</keyword>
<dbReference type="Pfam" id="PF22763">
    <property type="entry name" value="NrS1-1_pol-like_HBD"/>
    <property type="match status" value="2"/>
</dbReference>
<dbReference type="KEGG" id="rub:GBA63_09190"/>
<gene>
    <name evidence="4" type="ORF">GBA63_09190</name>
</gene>